<dbReference type="InterPro" id="IPR037241">
    <property type="entry name" value="E2F-DP_heterodim"/>
</dbReference>
<dbReference type="Gramene" id="Psat05G0043700-T1">
    <property type="protein sequence ID" value="KAI5402839.1"/>
    <property type="gene ID" value="KIW84_050437"/>
</dbReference>
<dbReference type="EMBL" id="JAMSHJ010000005">
    <property type="protein sequence ID" value="KAI5402839.1"/>
    <property type="molecule type" value="Genomic_DNA"/>
</dbReference>
<feature type="compositionally biased region" description="Low complexity" evidence="5">
    <location>
        <begin position="224"/>
        <end position="260"/>
    </location>
</feature>
<keyword evidence="4" id="KW-0804">Transcription</keyword>
<evidence type="ECO:0000313" key="7">
    <source>
        <dbReference type="EMBL" id="KAI5402839.1"/>
    </source>
</evidence>
<dbReference type="PANTHER" id="PTHR34222:SF37">
    <property type="entry name" value="RETROTRANSPOSON GAG DOMAIN-CONTAINING PROTEIN"/>
    <property type="match status" value="1"/>
</dbReference>
<evidence type="ECO:0000259" key="6">
    <source>
        <dbReference type="Pfam" id="PF16421"/>
    </source>
</evidence>
<reference evidence="7 8" key="1">
    <citation type="journal article" date="2022" name="Nat. Genet.">
        <title>Improved pea reference genome and pan-genome highlight genomic features and evolutionary characteristics.</title>
        <authorList>
            <person name="Yang T."/>
            <person name="Liu R."/>
            <person name="Luo Y."/>
            <person name="Hu S."/>
            <person name="Wang D."/>
            <person name="Wang C."/>
            <person name="Pandey M.K."/>
            <person name="Ge S."/>
            <person name="Xu Q."/>
            <person name="Li N."/>
            <person name="Li G."/>
            <person name="Huang Y."/>
            <person name="Saxena R.K."/>
            <person name="Ji Y."/>
            <person name="Li M."/>
            <person name="Yan X."/>
            <person name="He Y."/>
            <person name="Liu Y."/>
            <person name="Wang X."/>
            <person name="Xiang C."/>
            <person name="Varshney R.K."/>
            <person name="Ding H."/>
            <person name="Gao S."/>
            <person name="Zong X."/>
        </authorList>
    </citation>
    <scope>NUCLEOTIDE SEQUENCE [LARGE SCALE GENOMIC DNA]</scope>
    <source>
        <strain evidence="7 8">cv. Zhongwan 6</strain>
    </source>
</reference>
<dbReference type="Proteomes" id="UP001058974">
    <property type="component" value="Chromosome 5"/>
</dbReference>
<comment type="caution">
    <text evidence="7">The sequence shown here is derived from an EMBL/GenBank/DDBJ whole genome shotgun (WGS) entry which is preliminary data.</text>
</comment>
<dbReference type="Pfam" id="PF16421">
    <property type="entry name" value="E2F_CC-MB"/>
    <property type="match status" value="1"/>
</dbReference>
<evidence type="ECO:0000256" key="2">
    <source>
        <dbReference type="ARBA" id="ARBA00023015"/>
    </source>
</evidence>
<dbReference type="CDD" id="cd14660">
    <property type="entry name" value="E2F_DD"/>
    <property type="match status" value="1"/>
</dbReference>
<dbReference type="GO" id="GO:0046983">
    <property type="term" value="F:protein dimerization activity"/>
    <property type="evidence" value="ECO:0007669"/>
    <property type="project" value="InterPro"/>
</dbReference>
<dbReference type="InterPro" id="IPR032198">
    <property type="entry name" value="E2F_CC-MB"/>
</dbReference>
<gene>
    <name evidence="7" type="ORF">KIW84_050437</name>
</gene>
<comment type="similarity">
    <text evidence="1">Belongs to the E2F/DP family.</text>
</comment>
<name>A0A9D4WHE6_PEA</name>
<protein>
    <recommendedName>
        <fullName evidence="6">E2F transcription factor CC-MB domain-containing protein</fullName>
    </recommendedName>
</protein>
<proteinExistence type="inferred from homology"/>
<evidence type="ECO:0000256" key="1">
    <source>
        <dbReference type="ARBA" id="ARBA00010940"/>
    </source>
</evidence>
<evidence type="ECO:0000313" key="8">
    <source>
        <dbReference type="Proteomes" id="UP001058974"/>
    </source>
</evidence>
<keyword evidence="8" id="KW-1185">Reference proteome</keyword>
<keyword evidence="2" id="KW-0805">Transcription regulation</keyword>
<dbReference type="GO" id="GO:0003677">
    <property type="term" value="F:DNA binding"/>
    <property type="evidence" value="ECO:0007669"/>
    <property type="project" value="UniProtKB-KW"/>
</dbReference>
<dbReference type="Gene3D" id="6.10.250.540">
    <property type="match status" value="1"/>
</dbReference>
<dbReference type="PANTHER" id="PTHR34222">
    <property type="entry name" value="GAG_PRE-INTEGRS DOMAIN-CONTAINING PROTEIN"/>
    <property type="match status" value="1"/>
</dbReference>
<dbReference type="AlphaFoldDB" id="A0A9D4WHE6"/>
<organism evidence="7 8">
    <name type="scientific">Pisum sativum</name>
    <name type="common">Garden pea</name>
    <name type="synonym">Lathyrus oleraceus</name>
    <dbReference type="NCBI Taxonomy" id="3888"/>
    <lineage>
        <taxon>Eukaryota</taxon>
        <taxon>Viridiplantae</taxon>
        <taxon>Streptophyta</taxon>
        <taxon>Embryophyta</taxon>
        <taxon>Tracheophyta</taxon>
        <taxon>Spermatophyta</taxon>
        <taxon>Magnoliopsida</taxon>
        <taxon>eudicotyledons</taxon>
        <taxon>Gunneridae</taxon>
        <taxon>Pentapetalae</taxon>
        <taxon>rosids</taxon>
        <taxon>fabids</taxon>
        <taxon>Fabales</taxon>
        <taxon>Fabaceae</taxon>
        <taxon>Papilionoideae</taxon>
        <taxon>50 kb inversion clade</taxon>
        <taxon>NPAAA clade</taxon>
        <taxon>Hologalegina</taxon>
        <taxon>IRL clade</taxon>
        <taxon>Fabeae</taxon>
        <taxon>Lathyrus</taxon>
    </lineage>
</organism>
<sequence>MECSKDTATLNTVVERDRIFDFLAGLNAEFDPIRVQILGKEKFPDLNEVFYTVRSEETRRQAMLHEQPPDVSALVASKTTRQGPPPSSSKNVRDKFYCEHCNRSGHTKDRCFKLHGREQVLSRGGGSRNMHQYQAHVATHVQDTESFEKRGTDLSSFSQNDVERLKSMLDSMSKPSGSGSLAVTGKSLCSRSLTGENISDLESESESESEFLILGPSLPRTPISVPSFEPELSPSLSLSPSSTPESEPVSVPGPSRPSVLQESTPPAPTLVYQRRSKPDLLQKQIQSPEPEAEVESLYAEEYNLEECISERKELLRNLEEGENTGKYLFFTKEDILTLPCFQNKQLIAIKAPKASFIEVPDPDEELGFHQRQYRMIIRSATGPINLYLLNKHDHKLEDVSVEQAELMDPSWSSNHSRTEEAVGLLESQGYQKNPSGSLSLQGSEAFGIQQITPTDLDVAGDYWFQSDPDVGLTQLWG</sequence>
<evidence type="ECO:0000256" key="3">
    <source>
        <dbReference type="ARBA" id="ARBA00023125"/>
    </source>
</evidence>
<accession>A0A9D4WHE6</accession>
<keyword evidence="3" id="KW-0238">DNA-binding</keyword>
<evidence type="ECO:0000256" key="4">
    <source>
        <dbReference type="ARBA" id="ARBA00023163"/>
    </source>
</evidence>
<dbReference type="SUPFAM" id="SSF144074">
    <property type="entry name" value="E2F-DP heterodimerization region"/>
    <property type="match status" value="1"/>
</dbReference>
<evidence type="ECO:0000256" key="5">
    <source>
        <dbReference type="SAM" id="MobiDB-lite"/>
    </source>
</evidence>
<feature type="region of interest" description="Disordered" evidence="5">
    <location>
        <begin position="224"/>
        <end position="270"/>
    </location>
</feature>
<feature type="domain" description="E2F transcription factor CC-MB" evidence="6">
    <location>
        <begin position="292"/>
        <end position="390"/>
    </location>
</feature>